<dbReference type="Proteomes" id="UP000177878">
    <property type="component" value="Unassembled WGS sequence"/>
</dbReference>
<gene>
    <name evidence="1" type="ORF">A3I35_01735</name>
</gene>
<reference evidence="1 2" key="1">
    <citation type="journal article" date="2016" name="Nat. Commun.">
        <title>Thousands of microbial genomes shed light on interconnected biogeochemical processes in an aquifer system.</title>
        <authorList>
            <person name="Anantharaman K."/>
            <person name="Brown C.T."/>
            <person name="Hug L.A."/>
            <person name="Sharon I."/>
            <person name="Castelle C.J."/>
            <person name="Probst A.J."/>
            <person name="Thomas B.C."/>
            <person name="Singh A."/>
            <person name="Wilkins M.J."/>
            <person name="Karaoz U."/>
            <person name="Brodie E.L."/>
            <person name="Williams K.H."/>
            <person name="Hubbard S.S."/>
            <person name="Banfield J.F."/>
        </authorList>
    </citation>
    <scope>NUCLEOTIDE SEQUENCE [LARGE SCALE GENOMIC DNA]</scope>
</reference>
<name>A0A1F5RXC6_9BACT</name>
<evidence type="ECO:0000313" key="1">
    <source>
        <dbReference type="EMBL" id="OGF18972.1"/>
    </source>
</evidence>
<proteinExistence type="predicted"/>
<sequence>MIEVKRKKGESFDGMYRRFLKRVQWSGKIIEAKERQFKQPIKSESAKRKSALVALQYRRKREYLRKIGKLEEEPRRRW</sequence>
<organism evidence="1 2">
    <name type="scientific">Candidatus Falkowbacteria bacterium RIFCSPLOWO2_02_FULL_45_15</name>
    <dbReference type="NCBI Taxonomy" id="1797988"/>
    <lineage>
        <taxon>Bacteria</taxon>
        <taxon>Candidatus Falkowiibacteriota</taxon>
    </lineage>
</organism>
<evidence type="ECO:0008006" key="3">
    <source>
        <dbReference type="Google" id="ProtNLM"/>
    </source>
</evidence>
<dbReference type="AlphaFoldDB" id="A0A1F5RXC6"/>
<dbReference type="EMBL" id="MFFV01000041">
    <property type="protein sequence ID" value="OGF18972.1"/>
    <property type="molecule type" value="Genomic_DNA"/>
</dbReference>
<comment type="caution">
    <text evidence="1">The sequence shown here is derived from an EMBL/GenBank/DDBJ whole genome shotgun (WGS) entry which is preliminary data.</text>
</comment>
<protein>
    <recommendedName>
        <fullName evidence="3">30S ribosomal protein S21</fullName>
    </recommendedName>
</protein>
<evidence type="ECO:0000313" key="2">
    <source>
        <dbReference type="Proteomes" id="UP000177878"/>
    </source>
</evidence>
<accession>A0A1F5RXC6</accession>